<organism evidence="2 3">
    <name type="scientific">Pogonomyrmex barbatus</name>
    <name type="common">red harvester ant</name>
    <dbReference type="NCBI Taxonomy" id="144034"/>
    <lineage>
        <taxon>Eukaryota</taxon>
        <taxon>Metazoa</taxon>
        <taxon>Ecdysozoa</taxon>
        <taxon>Arthropoda</taxon>
        <taxon>Hexapoda</taxon>
        <taxon>Insecta</taxon>
        <taxon>Pterygota</taxon>
        <taxon>Neoptera</taxon>
        <taxon>Endopterygota</taxon>
        <taxon>Hymenoptera</taxon>
        <taxon>Apocrita</taxon>
        <taxon>Aculeata</taxon>
        <taxon>Formicoidea</taxon>
        <taxon>Formicidae</taxon>
        <taxon>Myrmicinae</taxon>
        <taxon>Pogonomyrmex</taxon>
    </lineage>
</organism>
<feature type="region of interest" description="Disordered" evidence="1">
    <location>
        <begin position="160"/>
        <end position="179"/>
    </location>
</feature>
<keyword evidence="2" id="KW-1185">Reference proteome</keyword>
<dbReference type="RefSeq" id="XP_011634340.1">
    <property type="nucleotide sequence ID" value="XM_011636038.1"/>
</dbReference>
<dbReference type="AlphaFoldDB" id="A0A6I9W6T0"/>
<feature type="compositionally biased region" description="Basic and acidic residues" evidence="1">
    <location>
        <begin position="519"/>
        <end position="531"/>
    </location>
</feature>
<feature type="compositionally biased region" description="Polar residues" evidence="1">
    <location>
        <begin position="330"/>
        <end position="341"/>
    </location>
</feature>
<gene>
    <name evidence="3" type="primary">LOC105425321</name>
</gene>
<feature type="region of interest" description="Disordered" evidence="1">
    <location>
        <begin position="516"/>
        <end position="551"/>
    </location>
</feature>
<sequence>MSIESSVASSGATETMKDIVIPQQKRPPPPLPPPLPSAPLPEKCQRNKSRSTRIQPPQCDIATRCSITKNEHQRESRIIDIATRIMATKFDDDITLMRDHHSTMSANDDPVSKSSTSKSSFRSSHKVASKQKGDKYPSLFFTLKDFENVVSDAWDRDYSAITPDPENSQNLHEKESSKVHILDDDDGDVCFRVTTTNLPFEKCLGGWKDPFEHGVSVRNFDDHQFEDDNSNENDEKNDENLFECDIFDNNDDSKCRVDTKVRFMIESPSSSGSKIRDSDVKIGVPRDSLRSCESILNDEQSAASSVKLTEIRDEFVNVKGCRDKTRDKSYSSSVEKGNSTTGEDDPFVLADANKVDTKLKAISQTHCDDRNNDVNRERIREGDFDLISPSVQASDEILETGKENTITTITRKAIPNERYDAKQVDQSNTSPEVAKNIRRFTDKSSETACKVEKTAKITQSTHREKEIFLKKTSGDIKEKSIAKNEKILIDESAKNFLNKHDDKSSKSTITDNLTNKLIKNSEKTQRLHEENTETSNSFVDSKNNREKTSPSEDVFAKNIPVKIRRNSFLETMLSDDSTDISMNCAITPVTSTNTDKELSASKSPNKIQELNTNIAIESERTRDFHDTKIDIKDQTVLKSSKEVIRGRESIVKVSNIDIKSTQPENKSASDVKNDVLNELLCNFNNIKLKIVSPENKKPVAEIDDDKNITRSVTINNKISKKRETASKSFEKSQNEICSIPANVKITNVDNNTIIIDKITKEENFTKMKIKETPQNLKEDTRDPKTITKNKNIETKKPNELPCDIENKITKDDSKMKIDKNSSSIKSEEIRVNTKIEKTFESIESAIEVNREPKKSRNVLKTILKKKNVDCERQQANEFQKRIPIGAPATMNKIFDSREFNMITDVSCRNSLENRKKRETASMEIHTRGEEKTDKVIANDEADDDRRRIANRSALALVEDTMGSGDKCAIARKITSVNPCNNDNNRAVTPVANVSTDQSFRDVVTITPGKVKSFVKYYEIRGDATTVERHSKINDREKVVRHKFTKSQAVPVAARNSQRPEVITEGKEMKDEENMKSNDDNFPKMSFNKTQPSTFAPRVSKNSPDDPIKTTEMGLKVTKRYEKNDSHTSDVEVCAMLAKTGAKKSVQFLGGFTVIHSETFGENESIRTVVDPDVNMVKKRRAPEAPPPRDSSSYQKLVRKIAKSEEPPDRKDSLRGQEEAVAQIHAGADHVQDSGINRFSLKPETPQLVFYCTI</sequence>
<name>A0A6I9W6T0_9HYME</name>
<reference evidence="3" key="1">
    <citation type="submission" date="2025-08" db="UniProtKB">
        <authorList>
            <consortium name="RefSeq"/>
        </authorList>
    </citation>
    <scope>IDENTIFICATION</scope>
</reference>
<accession>A0A6I9W6T0</accession>
<evidence type="ECO:0000256" key="1">
    <source>
        <dbReference type="SAM" id="MobiDB-lite"/>
    </source>
</evidence>
<feature type="region of interest" description="Disordered" evidence="1">
    <location>
        <begin position="325"/>
        <end position="347"/>
    </location>
</feature>
<feature type="compositionally biased region" description="Polar residues" evidence="1">
    <location>
        <begin position="1"/>
        <end position="13"/>
    </location>
</feature>
<feature type="region of interest" description="Disordered" evidence="1">
    <location>
        <begin position="1"/>
        <end position="58"/>
    </location>
</feature>
<evidence type="ECO:0000313" key="3">
    <source>
        <dbReference type="RefSeq" id="XP_011634340.1"/>
    </source>
</evidence>
<evidence type="ECO:0000313" key="2">
    <source>
        <dbReference type="Proteomes" id="UP000504615"/>
    </source>
</evidence>
<dbReference type="KEGG" id="pbar:105425321"/>
<feature type="compositionally biased region" description="Basic and acidic residues" evidence="1">
    <location>
        <begin position="1067"/>
        <end position="1081"/>
    </location>
</feature>
<feature type="compositionally biased region" description="Pro residues" evidence="1">
    <location>
        <begin position="25"/>
        <end position="39"/>
    </location>
</feature>
<protein>
    <submittedName>
        <fullName evidence="3">Uncharacterized protein LOC105425321</fullName>
    </submittedName>
</protein>
<feature type="region of interest" description="Disordered" evidence="1">
    <location>
        <begin position="102"/>
        <end position="129"/>
    </location>
</feature>
<feature type="compositionally biased region" description="Low complexity" evidence="1">
    <location>
        <begin position="112"/>
        <end position="122"/>
    </location>
</feature>
<dbReference type="GeneID" id="105425321"/>
<proteinExistence type="predicted"/>
<dbReference type="OrthoDB" id="7616190at2759"/>
<feature type="region of interest" description="Disordered" evidence="1">
    <location>
        <begin position="1067"/>
        <end position="1109"/>
    </location>
</feature>
<dbReference type="Proteomes" id="UP000504615">
    <property type="component" value="Unplaced"/>
</dbReference>